<proteinExistence type="inferred from homology"/>
<dbReference type="EMBL" id="KF901239">
    <property type="protein sequence ID" value="AIF23752.1"/>
    <property type="molecule type" value="Genomic_DNA"/>
</dbReference>
<comment type="subunit">
    <text evidence="3">Homodimer.</text>
</comment>
<dbReference type="InterPro" id="IPR036390">
    <property type="entry name" value="WH_DNA-bd_sf"/>
</dbReference>
<keyword evidence="10" id="KW-0464">Manganese</keyword>
<dbReference type="InterPro" id="IPR036388">
    <property type="entry name" value="WH-like_DNA-bd_sf"/>
</dbReference>
<protein>
    <recommendedName>
        <fullName evidence="11">Manganese transport regulator</fullName>
    </recommendedName>
</protein>
<keyword evidence="8" id="KW-0010">Activator</keyword>
<name>A0A075IAK8_9EURY</name>
<dbReference type="InterPro" id="IPR036421">
    <property type="entry name" value="Fe_dep_repressor_sf"/>
</dbReference>
<evidence type="ECO:0000256" key="8">
    <source>
        <dbReference type="ARBA" id="ARBA00023159"/>
    </source>
</evidence>
<dbReference type="GO" id="GO:0046983">
    <property type="term" value="F:protein dimerization activity"/>
    <property type="evidence" value="ECO:0007669"/>
    <property type="project" value="InterPro"/>
</dbReference>
<evidence type="ECO:0000256" key="2">
    <source>
        <dbReference type="ARBA" id="ARBA00007871"/>
    </source>
</evidence>
<evidence type="ECO:0000256" key="1">
    <source>
        <dbReference type="ARBA" id="ARBA00004496"/>
    </source>
</evidence>
<keyword evidence="9" id="KW-0804">Transcription</keyword>
<dbReference type="InterPro" id="IPR022687">
    <property type="entry name" value="HTH_DTXR"/>
</dbReference>
<gene>
    <name evidence="13" type="primary">troR</name>
</gene>
<evidence type="ECO:0000256" key="3">
    <source>
        <dbReference type="ARBA" id="ARBA00011738"/>
    </source>
</evidence>
<dbReference type="Pfam" id="PF02742">
    <property type="entry name" value="Fe_dep_repr_C"/>
    <property type="match status" value="1"/>
</dbReference>
<dbReference type="GO" id="GO:0046914">
    <property type="term" value="F:transition metal ion binding"/>
    <property type="evidence" value="ECO:0007669"/>
    <property type="project" value="InterPro"/>
</dbReference>
<dbReference type="PANTHER" id="PTHR33238:SF11">
    <property type="entry name" value="TRANSCRIPTIONAL REGULATOR MNTR"/>
    <property type="match status" value="1"/>
</dbReference>
<evidence type="ECO:0000256" key="10">
    <source>
        <dbReference type="ARBA" id="ARBA00023211"/>
    </source>
</evidence>
<dbReference type="SMART" id="SM00529">
    <property type="entry name" value="HTH_DTXR"/>
    <property type="match status" value="1"/>
</dbReference>
<dbReference type="SUPFAM" id="SSF46785">
    <property type="entry name" value="Winged helix' DNA-binding domain"/>
    <property type="match status" value="1"/>
</dbReference>
<evidence type="ECO:0000256" key="4">
    <source>
        <dbReference type="ARBA" id="ARBA00022490"/>
    </source>
</evidence>
<dbReference type="AlphaFoldDB" id="A0A075IAK8"/>
<keyword evidence="7" id="KW-0238">DNA-binding</keyword>
<dbReference type="Gene3D" id="1.10.10.10">
    <property type="entry name" value="Winged helix-like DNA-binding domain superfamily/Winged helix DNA-binding domain"/>
    <property type="match status" value="1"/>
</dbReference>
<evidence type="ECO:0000256" key="5">
    <source>
        <dbReference type="ARBA" id="ARBA00022491"/>
    </source>
</evidence>
<evidence type="ECO:0000256" key="11">
    <source>
        <dbReference type="ARBA" id="ARBA00032593"/>
    </source>
</evidence>
<comment type="similarity">
    <text evidence="2">Belongs to the DtxR/MntR family.</text>
</comment>
<keyword evidence="6" id="KW-0805">Transcription regulation</keyword>
<reference evidence="13" key="1">
    <citation type="journal article" date="2014" name="Genome Biol. Evol.">
        <title>Pangenome evidence for extensive interdomain horizontal transfer affecting lineage core and shell genes in uncultured planktonic thaumarchaeota and euryarchaeota.</title>
        <authorList>
            <person name="Deschamps P."/>
            <person name="Zivanovic Y."/>
            <person name="Moreira D."/>
            <person name="Rodriguez-Valera F."/>
            <person name="Lopez-Garcia P."/>
        </authorList>
    </citation>
    <scope>NUCLEOTIDE SEQUENCE</scope>
</reference>
<keyword evidence="5" id="KW-0678">Repressor</keyword>
<accession>A0A075IAK8</accession>
<dbReference type="PROSITE" id="PS50944">
    <property type="entry name" value="HTH_DTXR"/>
    <property type="match status" value="1"/>
</dbReference>
<dbReference type="GO" id="GO:0005737">
    <property type="term" value="C:cytoplasm"/>
    <property type="evidence" value="ECO:0007669"/>
    <property type="project" value="UniProtKB-SubCell"/>
</dbReference>
<evidence type="ECO:0000313" key="13">
    <source>
        <dbReference type="EMBL" id="AIF23752.1"/>
    </source>
</evidence>
<dbReference type="GO" id="GO:0003700">
    <property type="term" value="F:DNA-binding transcription factor activity"/>
    <property type="evidence" value="ECO:0007669"/>
    <property type="project" value="InterPro"/>
</dbReference>
<dbReference type="Pfam" id="PF01325">
    <property type="entry name" value="Fe_dep_repress"/>
    <property type="match status" value="1"/>
</dbReference>
<dbReference type="InterPro" id="IPR022689">
    <property type="entry name" value="Iron_dep_repressor"/>
</dbReference>
<organism evidence="13">
    <name type="scientific">uncultured marine group II/III euryarchaeote SAT1000_18_C09</name>
    <dbReference type="NCBI Taxonomy" id="1456564"/>
    <lineage>
        <taxon>Archaea</taxon>
        <taxon>Methanobacteriati</taxon>
        <taxon>Methanobacteriota</taxon>
        <taxon>environmental samples</taxon>
    </lineage>
</organism>
<dbReference type="InterPro" id="IPR050536">
    <property type="entry name" value="DtxR_MntR_Metal-Reg"/>
</dbReference>
<evidence type="ECO:0000256" key="7">
    <source>
        <dbReference type="ARBA" id="ARBA00023125"/>
    </source>
</evidence>
<dbReference type="GO" id="GO:0003677">
    <property type="term" value="F:DNA binding"/>
    <property type="evidence" value="ECO:0007669"/>
    <property type="project" value="UniProtKB-KW"/>
</dbReference>
<dbReference type="SUPFAM" id="SSF47979">
    <property type="entry name" value="Iron-dependent repressor protein, dimerization domain"/>
    <property type="match status" value="1"/>
</dbReference>
<evidence type="ECO:0000256" key="6">
    <source>
        <dbReference type="ARBA" id="ARBA00023015"/>
    </source>
</evidence>
<comment type="subcellular location">
    <subcellularLocation>
        <location evidence="1">Cytoplasm</location>
    </subcellularLocation>
</comment>
<evidence type="ECO:0000256" key="9">
    <source>
        <dbReference type="ARBA" id="ARBA00023163"/>
    </source>
</evidence>
<feature type="domain" description="HTH dtxR-type" evidence="12">
    <location>
        <begin position="1"/>
        <end position="67"/>
    </location>
</feature>
<sequence length="218" mass="24096">MTELSEFEEMYLKRLFEAHVDNPSAIVKTTQLAEMMNVSPASTTEMIQRLSGRNLVTHIPYKGCRLTPDGFQQAAMIKRREGLLEILLTEVIGFEGDVLEAACKIEHAIDEELEMALDKMLGYPERTPSGKRIPIIERQLEPIRSGLLLPLSALPIGSTATIEMMVMGPTDARTIEVTGMRIGAKVSATDDGISYNGSIIEMSRNISLCILARTDEVL</sequence>
<dbReference type="InterPro" id="IPR001367">
    <property type="entry name" value="Fe_dep_repressor"/>
</dbReference>
<dbReference type="PANTHER" id="PTHR33238">
    <property type="entry name" value="IRON (METAL) DEPENDENT REPRESSOR, DTXR FAMILY"/>
    <property type="match status" value="1"/>
</dbReference>
<evidence type="ECO:0000259" key="12">
    <source>
        <dbReference type="PROSITE" id="PS50944"/>
    </source>
</evidence>
<keyword evidence="4" id="KW-0963">Cytoplasm</keyword>